<dbReference type="InParanoid" id="G7E3V8"/>
<feature type="repeat" description="WD" evidence="6">
    <location>
        <begin position="117"/>
        <end position="159"/>
    </location>
</feature>
<dbReference type="PROSITE" id="PS50082">
    <property type="entry name" value="WD_REPEATS_2"/>
    <property type="match status" value="8"/>
</dbReference>
<feature type="domain" description="Small-subunit processome Utp12" evidence="8">
    <location>
        <begin position="887"/>
        <end position="988"/>
    </location>
</feature>
<dbReference type="FunFam" id="2.130.10.10:FF:000157">
    <property type="entry name" value="WD repeat domain 3"/>
    <property type="match status" value="1"/>
</dbReference>
<evidence type="ECO:0000259" key="8">
    <source>
        <dbReference type="Pfam" id="PF04003"/>
    </source>
</evidence>
<dbReference type="InterPro" id="IPR036322">
    <property type="entry name" value="WD40_repeat_dom_sf"/>
</dbReference>
<dbReference type="PANTHER" id="PTHR19853:SF0">
    <property type="entry name" value="WD REPEAT-CONTAINING PROTEIN 3"/>
    <property type="match status" value="1"/>
</dbReference>
<dbReference type="Proteomes" id="UP000009131">
    <property type="component" value="Unassembled WGS sequence"/>
</dbReference>
<dbReference type="Pfam" id="PF25173">
    <property type="entry name" value="Beta-prop_WDR3_1st"/>
    <property type="match status" value="1"/>
</dbReference>
<dbReference type="Pfam" id="PF04003">
    <property type="entry name" value="Utp12"/>
    <property type="match status" value="1"/>
</dbReference>
<evidence type="ECO:0000313" key="9">
    <source>
        <dbReference type="EMBL" id="GAA97518.1"/>
    </source>
</evidence>
<dbReference type="SMART" id="SM00320">
    <property type="entry name" value="WD40"/>
    <property type="match status" value="11"/>
</dbReference>
<dbReference type="eggNOG" id="KOG0306">
    <property type="taxonomic scope" value="Eukaryota"/>
</dbReference>
<feature type="region of interest" description="Disordered" evidence="7">
    <location>
        <begin position="375"/>
        <end position="399"/>
    </location>
</feature>
<feature type="repeat" description="WD" evidence="6">
    <location>
        <begin position="234"/>
        <end position="261"/>
    </location>
</feature>
<dbReference type="PROSITE" id="PS00678">
    <property type="entry name" value="WD_REPEATS_1"/>
    <property type="match status" value="2"/>
</dbReference>
<feature type="repeat" description="WD" evidence="6">
    <location>
        <begin position="477"/>
        <end position="517"/>
    </location>
</feature>
<accession>G7E3V8</accession>
<dbReference type="RefSeq" id="XP_014570611.1">
    <property type="nucleotide sequence ID" value="XM_014715125.1"/>
</dbReference>
<gene>
    <name evidence="9" type="primary">Mo04196</name>
    <name evidence="9" type="ORF">E5Q_04196</name>
</gene>
<dbReference type="Pfam" id="PF25172">
    <property type="entry name" value="Beta-prop_WDR3_2nd"/>
    <property type="match status" value="1"/>
</dbReference>
<evidence type="ECO:0000256" key="5">
    <source>
        <dbReference type="ARBA" id="ARBA00038229"/>
    </source>
</evidence>
<feature type="compositionally biased region" description="Basic and acidic residues" evidence="7">
    <location>
        <begin position="383"/>
        <end position="393"/>
    </location>
</feature>
<dbReference type="FunCoup" id="G7E3V8">
    <property type="interactions" value="815"/>
</dbReference>
<dbReference type="InterPro" id="IPR051570">
    <property type="entry name" value="TBC1_cilium_biogenesis"/>
</dbReference>
<reference evidence="9 10" key="2">
    <citation type="journal article" date="2012" name="Open Biol.">
        <title>Characteristics of nucleosomes and linker DNA regions on the genome of the basidiomycete Mixia osmundae revealed by mono- and dinucleosome mapping.</title>
        <authorList>
            <person name="Nishida H."/>
            <person name="Kondo S."/>
            <person name="Matsumoto T."/>
            <person name="Suzuki Y."/>
            <person name="Yoshikawa H."/>
            <person name="Taylor T.D."/>
            <person name="Sugiyama J."/>
        </authorList>
    </citation>
    <scope>NUCLEOTIDE SEQUENCE [LARGE SCALE GENOMIC DNA]</scope>
    <source>
        <strain evidence="10">CBS 9802 / IAM 14324 / JCM 22182 / KY 12970</strain>
    </source>
</reference>
<dbReference type="InterPro" id="IPR015943">
    <property type="entry name" value="WD40/YVTN_repeat-like_dom_sf"/>
</dbReference>
<dbReference type="CDD" id="cd00200">
    <property type="entry name" value="WD40"/>
    <property type="match status" value="1"/>
</dbReference>
<comment type="caution">
    <text evidence="9">The sequence shown here is derived from an EMBL/GenBank/DDBJ whole genome shotgun (WGS) entry which is preliminary data.</text>
</comment>
<dbReference type="FunFam" id="2.130.10.10:FF:000178">
    <property type="entry name" value="WD repeat domain 3"/>
    <property type="match status" value="1"/>
</dbReference>
<feature type="repeat" description="WD" evidence="6">
    <location>
        <begin position="701"/>
        <end position="733"/>
    </location>
</feature>
<feature type="repeat" description="WD" evidence="6">
    <location>
        <begin position="743"/>
        <end position="775"/>
    </location>
</feature>
<dbReference type="GO" id="GO:0034388">
    <property type="term" value="C:Pwp2p-containing subcomplex of 90S preribosome"/>
    <property type="evidence" value="ECO:0007669"/>
    <property type="project" value="TreeGrafter"/>
</dbReference>
<keyword evidence="10" id="KW-1185">Reference proteome</keyword>
<keyword evidence="2 6" id="KW-0853">WD repeat</keyword>
<evidence type="ECO:0000256" key="1">
    <source>
        <dbReference type="ARBA" id="ARBA00004604"/>
    </source>
</evidence>
<dbReference type="SUPFAM" id="SSF50978">
    <property type="entry name" value="WD40 repeat-like"/>
    <property type="match status" value="2"/>
</dbReference>
<comment type="subcellular location">
    <subcellularLocation>
        <location evidence="1">Nucleus</location>
        <location evidence="1">Nucleolus</location>
    </subcellularLocation>
</comment>
<dbReference type="InterPro" id="IPR001680">
    <property type="entry name" value="WD40_rpt"/>
</dbReference>
<dbReference type="AlphaFoldDB" id="G7E3V8"/>
<dbReference type="InterPro" id="IPR007148">
    <property type="entry name" value="SSU_processome_Utp12"/>
</dbReference>
<dbReference type="GO" id="GO:0032040">
    <property type="term" value="C:small-subunit processome"/>
    <property type="evidence" value="ECO:0007669"/>
    <property type="project" value="TreeGrafter"/>
</dbReference>
<dbReference type="EMBL" id="BABT02000126">
    <property type="protein sequence ID" value="GAA97518.1"/>
    <property type="molecule type" value="Genomic_DNA"/>
</dbReference>
<evidence type="ECO:0000256" key="7">
    <source>
        <dbReference type="SAM" id="MobiDB-lite"/>
    </source>
</evidence>
<evidence type="ECO:0000256" key="6">
    <source>
        <dbReference type="PROSITE-ProRule" id="PRU00221"/>
    </source>
</evidence>
<dbReference type="OrthoDB" id="407922at2759"/>
<dbReference type="PRINTS" id="PR00320">
    <property type="entry name" value="GPROTEINBRPT"/>
</dbReference>
<protein>
    <recommendedName>
        <fullName evidence="8">Small-subunit processome Utp12 domain-containing protein</fullName>
    </recommendedName>
</protein>
<dbReference type="STRING" id="764103.G7E3V8"/>
<evidence type="ECO:0000313" key="10">
    <source>
        <dbReference type="Proteomes" id="UP000009131"/>
    </source>
</evidence>
<feature type="repeat" description="WD" evidence="6">
    <location>
        <begin position="558"/>
        <end position="599"/>
    </location>
</feature>
<dbReference type="Gene3D" id="2.130.10.10">
    <property type="entry name" value="YVTN repeat-like/Quinoprotein amine dehydrogenase"/>
    <property type="match status" value="5"/>
</dbReference>
<feature type="repeat" description="WD" evidence="6">
    <location>
        <begin position="160"/>
        <end position="193"/>
    </location>
</feature>
<dbReference type="GO" id="GO:0030515">
    <property type="term" value="F:snoRNA binding"/>
    <property type="evidence" value="ECO:0007669"/>
    <property type="project" value="TreeGrafter"/>
</dbReference>
<dbReference type="GO" id="GO:0030490">
    <property type="term" value="P:maturation of SSU-rRNA"/>
    <property type="evidence" value="ECO:0007669"/>
    <property type="project" value="TreeGrafter"/>
</dbReference>
<proteinExistence type="inferred from homology"/>
<keyword evidence="4" id="KW-0539">Nucleus</keyword>
<reference evidence="9 10" key="1">
    <citation type="journal article" date="2011" name="J. Gen. Appl. Microbiol.">
        <title>Draft genome sequencing of the enigmatic basidiomycete Mixia osmundae.</title>
        <authorList>
            <person name="Nishida H."/>
            <person name="Nagatsuka Y."/>
            <person name="Sugiyama J."/>
        </authorList>
    </citation>
    <scope>NUCLEOTIDE SEQUENCE [LARGE SCALE GENOMIC DNA]</scope>
    <source>
        <strain evidence="10">CBS 9802 / IAM 14324 / JCM 22182 / KY 12970</strain>
    </source>
</reference>
<dbReference type="PANTHER" id="PTHR19853">
    <property type="entry name" value="WD REPEAT CONTAINING PROTEIN 3 WDR3"/>
    <property type="match status" value="1"/>
</dbReference>
<dbReference type="InterPro" id="IPR020472">
    <property type="entry name" value="WD40_PAC1"/>
</dbReference>
<sequence length="1033" mass="114068">MSTGLVHVSSGISKQDKRCTREMLTTACSDCTLLPEAGWRDLSTSSHIVEHEPAVHVQPAVVTMRSYERHGPVEAFGVICSAGSNSVFDGKTAYVPALEDVLVWDVKKGELLGMWHEQGHRSPVSAIARSPRPRDTFAVGYEDGSVRLWSAKEKSVIVTFNGHRKAVTSLAFDRNGQTLASGSKDNEIILWDLVAEAGSYRLRGHRDQITGLAFVQIAPEESDAIASTSAAGPPAAKHLLSVSKDTFIKLWDLTTQHCISTTVAHRAETWALDVKLDPETGENIVLTGGGDGEAKAWLLDNDVLREGVQSDQDGVLKRALVPLNPSGTLISLSSSSHTQRIAQVSYHPSLPIIAFQTTERTVEIVRLRSDAEIKRKAARRRRREADKKSKVAGEEESEPVQQEWRDRLAPWSIVRASGKIRSFAFAPEHKRAKGTENISLMVALNSNALEIYALPQPPATGKSSTLVEPVKSFSLDLPGHRNDVRALAISSDDQLLASAAQGSLKVWNAKTTKCLRTLDCGYALCTAFLPGDRHIVVGCKSGELLLYDVASSSLLETVQAHTGALWSLQVRPDKRGLVTASADKDIKFWDFEIKEAAAAGDEAPNAARSLSLVHIKTLKMSDDVLSVRYSPDGRLLAVALLDMTVKVFYADTLKFFLSLYGHKLPVLAMDISFDSKLIVTCSADKNVKIWGLDFGDCHRSLFAHDESIMQVAFEAKSHYFWTVGKDKMVKYWDGDKFECIQKLEGHQSEVWALAVSPLGKYVATASHDKSIRIWEKLGEPLFLEEEREREMEAAYEANEQDQLDLRAKRTGEHDAGPEVDTVSKETKETLMAGERIMEAIDLADADRVHVTAWQAERARLDPANSKTLPPPGRNAIFTLPGAEKSAERHVLDTIKRIPMAALQDALLVLPFTHVTSLLSYIDVWARHRWNVALTSRVLFIILQTHHSQIVATRAMRSSMLSLRSSLREALVQQKGLIGYNAAALGYIRRQQETAKTQEFFESSVRKGGDLSEQAVREQIAASSKKRKRAITTT</sequence>
<evidence type="ECO:0000256" key="3">
    <source>
        <dbReference type="ARBA" id="ARBA00022737"/>
    </source>
</evidence>
<organism evidence="9 10">
    <name type="scientific">Mixia osmundae (strain CBS 9802 / IAM 14324 / JCM 22182 / KY 12970)</name>
    <dbReference type="NCBI Taxonomy" id="764103"/>
    <lineage>
        <taxon>Eukaryota</taxon>
        <taxon>Fungi</taxon>
        <taxon>Dikarya</taxon>
        <taxon>Basidiomycota</taxon>
        <taxon>Pucciniomycotina</taxon>
        <taxon>Mixiomycetes</taxon>
        <taxon>Mixiales</taxon>
        <taxon>Mixiaceae</taxon>
        <taxon>Mixia</taxon>
    </lineage>
</organism>
<dbReference type="HOGENOM" id="CLU_005318_0_1_1"/>
<dbReference type="OMA" id="MNIPLTC"/>
<keyword evidence="3" id="KW-0677">Repeat</keyword>
<evidence type="ECO:0000256" key="4">
    <source>
        <dbReference type="ARBA" id="ARBA00023242"/>
    </source>
</evidence>
<feature type="repeat" description="WD" evidence="6">
    <location>
        <begin position="659"/>
        <end position="700"/>
    </location>
</feature>
<dbReference type="InterPro" id="IPR019775">
    <property type="entry name" value="WD40_repeat_CS"/>
</dbReference>
<evidence type="ECO:0000256" key="2">
    <source>
        <dbReference type="ARBA" id="ARBA00022574"/>
    </source>
</evidence>
<name>G7E3V8_MIXOS</name>
<comment type="similarity">
    <text evidence="5">Belongs to the WD repeat WDR3/UTP12 family.</text>
</comment>
<dbReference type="PROSITE" id="PS50294">
    <property type="entry name" value="WD_REPEATS_REGION"/>
    <property type="match status" value="7"/>
</dbReference>